<dbReference type="EMBL" id="PYHP01000022">
    <property type="protein sequence ID" value="PUA39616.1"/>
    <property type="molecule type" value="Genomic_DNA"/>
</dbReference>
<gene>
    <name evidence="1" type="ORF">C8Z91_09325</name>
</gene>
<reference evidence="1 2" key="1">
    <citation type="submission" date="2018-03" db="EMBL/GenBank/DDBJ databases">
        <title>Genome sequence of Paenibacillus elgii strain AC13 an antimicrobial compound producing bacteria.</title>
        <authorList>
            <person name="Kurokawa A.S."/>
            <person name="Araujo J.F."/>
            <person name="Costa R.A."/>
            <person name="Ortega D.B."/>
            <person name="Pires A.S."/>
            <person name="Pappas G.J.Jr."/>
            <person name="Franco O.L."/>
            <person name="Barreto C."/>
            <person name="Magalhaes B.S."/>
            <person name="Kruger R.H."/>
        </authorList>
    </citation>
    <scope>NUCLEOTIDE SEQUENCE [LARGE SCALE GENOMIC DNA]</scope>
    <source>
        <strain evidence="1 2">AC13</strain>
    </source>
</reference>
<dbReference type="Pfam" id="PF00756">
    <property type="entry name" value="Esterase"/>
    <property type="match status" value="1"/>
</dbReference>
<organism evidence="1 2">
    <name type="scientific">Paenibacillus elgii</name>
    <dbReference type="NCBI Taxonomy" id="189691"/>
    <lineage>
        <taxon>Bacteria</taxon>
        <taxon>Bacillati</taxon>
        <taxon>Bacillota</taxon>
        <taxon>Bacilli</taxon>
        <taxon>Bacillales</taxon>
        <taxon>Paenibacillaceae</taxon>
        <taxon>Paenibacillus</taxon>
    </lineage>
</organism>
<comment type="caution">
    <text evidence="1">The sequence shown here is derived from an EMBL/GenBank/DDBJ whole genome shotgun (WGS) entry which is preliminary data.</text>
</comment>
<dbReference type="Proteomes" id="UP000244184">
    <property type="component" value="Unassembled WGS sequence"/>
</dbReference>
<dbReference type="InterPro" id="IPR050583">
    <property type="entry name" value="Mycobacterial_A85_antigen"/>
</dbReference>
<dbReference type="SUPFAM" id="SSF53474">
    <property type="entry name" value="alpha/beta-Hydrolases"/>
    <property type="match status" value="1"/>
</dbReference>
<dbReference type="PANTHER" id="PTHR48098">
    <property type="entry name" value="ENTEROCHELIN ESTERASE-RELATED"/>
    <property type="match status" value="1"/>
</dbReference>
<dbReference type="AlphaFoldDB" id="A0A2T6G636"/>
<dbReference type="PANTHER" id="PTHR48098:SF3">
    <property type="entry name" value="IRON(III) ENTEROBACTIN ESTERASE"/>
    <property type="match status" value="1"/>
</dbReference>
<protein>
    <submittedName>
        <fullName evidence="1">Esterase</fullName>
    </submittedName>
</protein>
<sequence>MQGLAPTREGVMQGKIIVESFDGREIAVYLPLSYFTSGAAYPVVYVQDGSYLFDSSMGELERRFESGELRELIFVGITPFERNDEYTPWLAPSLADTTWNFGGKSADYLAFVTGRLKPWVDEKYRTSRLPEETGIAGGSFGGLVSLYAAYLHPDVFGRFGLLSASFWYPDFMEYVRTKPMDAAGRKIYMYVGSIEGIHKPGAQKMMVPYTREAHAILTERGFGGDWLRLEIEDGAGHEAKYFVKRFPEAMTWLFPAETGS</sequence>
<evidence type="ECO:0000313" key="2">
    <source>
        <dbReference type="Proteomes" id="UP000244184"/>
    </source>
</evidence>
<dbReference type="Gene3D" id="3.40.50.1820">
    <property type="entry name" value="alpha/beta hydrolase"/>
    <property type="match status" value="1"/>
</dbReference>
<accession>A0A2T6G636</accession>
<dbReference type="InterPro" id="IPR029058">
    <property type="entry name" value="AB_hydrolase_fold"/>
</dbReference>
<evidence type="ECO:0000313" key="1">
    <source>
        <dbReference type="EMBL" id="PUA39616.1"/>
    </source>
</evidence>
<dbReference type="InterPro" id="IPR000801">
    <property type="entry name" value="Esterase-like"/>
</dbReference>
<proteinExistence type="predicted"/>
<name>A0A2T6G636_9BACL</name>